<protein>
    <recommendedName>
        <fullName evidence="3">YecA family protein</fullName>
    </recommendedName>
</protein>
<dbReference type="Pfam" id="PF03695">
    <property type="entry name" value="UPF0149"/>
    <property type="match status" value="1"/>
</dbReference>
<dbReference type="RefSeq" id="WP_212784839.1">
    <property type="nucleotide sequence ID" value="NZ_AP019536.1"/>
</dbReference>
<dbReference type="SUPFAM" id="SSF101327">
    <property type="entry name" value="YgfB-like"/>
    <property type="match status" value="1"/>
</dbReference>
<dbReference type="PANTHER" id="PTHR33747:SF1">
    <property type="entry name" value="ADENYLATE CYCLASE-ASSOCIATED CAP C-TERMINAL DOMAIN-CONTAINING PROTEIN"/>
    <property type="match status" value="1"/>
</dbReference>
<accession>A0AAN1SYU5</accession>
<evidence type="ECO:0000313" key="2">
    <source>
        <dbReference type="Proteomes" id="UP001319121"/>
    </source>
</evidence>
<proteinExistence type="predicted"/>
<dbReference type="Gene3D" id="3.10.450.50">
    <property type="match status" value="1"/>
</dbReference>
<dbReference type="Pfam" id="PF02810">
    <property type="entry name" value="SEC-C"/>
    <property type="match status" value="1"/>
</dbReference>
<dbReference type="AlphaFoldDB" id="A0AAN1SYU5"/>
<dbReference type="InterPro" id="IPR011978">
    <property type="entry name" value="YgfB-like"/>
</dbReference>
<dbReference type="InterPro" id="IPR004027">
    <property type="entry name" value="SEC_C_motif"/>
</dbReference>
<name>A0AAN1SYU5_9PROT</name>
<dbReference type="EMBL" id="AP019536">
    <property type="protein sequence ID" value="BBI99595.1"/>
    <property type="molecule type" value="Genomic_DNA"/>
</dbReference>
<dbReference type="InterPro" id="IPR036255">
    <property type="entry name" value="YgfB-like_sf"/>
</dbReference>
<dbReference type="NCBIfam" id="TIGR02292">
    <property type="entry name" value="ygfB_yecA"/>
    <property type="match status" value="1"/>
</dbReference>
<dbReference type="KEGG" id="fku:FGKAn22_12880"/>
<dbReference type="SUPFAM" id="SSF103642">
    <property type="entry name" value="Sec-C motif"/>
    <property type="match status" value="1"/>
</dbReference>
<organism evidence="1 2">
    <name type="scientific">Ferrigenium kumadai</name>
    <dbReference type="NCBI Taxonomy" id="1682490"/>
    <lineage>
        <taxon>Bacteria</taxon>
        <taxon>Pseudomonadati</taxon>
        <taxon>Pseudomonadota</taxon>
        <taxon>Betaproteobacteria</taxon>
        <taxon>Nitrosomonadales</taxon>
        <taxon>Gallionellaceae</taxon>
        <taxon>Ferrigenium</taxon>
    </lineage>
</organism>
<evidence type="ECO:0008006" key="3">
    <source>
        <dbReference type="Google" id="ProtNLM"/>
    </source>
</evidence>
<dbReference type="Proteomes" id="UP001319121">
    <property type="component" value="Chromosome"/>
</dbReference>
<reference evidence="1 2" key="1">
    <citation type="submission" date="2019-03" db="EMBL/GenBank/DDBJ databases">
        <title>Complete genome sequence of Ferrigenium kumadai strain An22, a microaerophilic iron-oxidizing bacterium isolated from a paddy field soil.</title>
        <authorList>
            <person name="Watanabe T."/>
            <person name="Asakawa S."/>
        </authorList>
    </citation>
    <scope>NUCLEOTIDE SEQUENCE [LARGE SCALE GENOMIC DNA]</scope>
    <source>
        <strain evidence="1 2">An22</strain>
    </source>
</reference>
<dbReference type="PANTHER" id="PTHR33747">
    <property type="entry name" value="UPF0225 PROTEIN SCO1677"/>
    <property type="match status" value="1"/>
</dbReference>
<keyword evidence="2" id="KW-1185">Reference proteome</keyword>
<gene>
    <name evidence="1" type="ORF">FGKAn22_12880</name>
</gene>
<evidence type="ECO:0000313" key="1">
    <source>
        <dbReference type="EMBL" id="BBI99595.1"/>
    </source>
</evidence>
<sequence>MNQPAASQSFALSPKEIGEFNRFLLSDITSDETMMLDTLDGYLTAIAIGPTSLKPSQWLPRVWGPKASDEPAFETLEQAQHVLDLIIRHLNSITESLQNDPDAHKPIFDTLVYEDNPREYADGEMWAHGFMTGIALCREDWQPLFDDPDGAKVLRPIHLLGSDDVTPEEIALAETPEQREEIGKQIPASVAWIYRYWQPVRKPVFERMAASTIQRDQPKIGRNDPCSCGSGKKFKKCCGAAVLH</sequence>